<protein>
    <submittedName>
        <fullName evidence="1">Uncharacterized protein</fullName>
    </submittedName>
</protein>
<reference evidence="2" key="1">
    <citation type="submission" date="2015-12" db="EMBL/GenBank/DDBJ databases">
        <authorList>
            <person name="Tarr C.L."/>
            <person name="Gladney L.M."/>
        </authorList>
    </citation>
    <scope>NUCLEOTIDE SEQUENCE [LARGE SCALE GENOMIC DNA]</scope>
    <source>
        <strain evidence="2">2756-81</strain>
    </source>
</reference>
<dbReference type="AlphaFoldDB" id="A0A151JLX1"/>
<evidence type="ECO:0000313" key="2">
    <source>
        <dbReference type="Proteomes" id="UP000075349"/>
    </source>
</evidence>
<gene>
    <name evidence="1" type="ORF">AUQ44_14345</name>
</gene>
<name>A0A151JLX1_9VIBR</name>
<comment type="caution">
    <text evidence="1">The sequence shown here is derived from an EMBL/GenBank/DDBJ whole genome shotgun (WGS) entry which is preliminary data.</text>
</comment>
<proteinExistence type="predicted"/>
<organism evidence="1 2">
    <name type="scientific">Vibrio cidicii</name>
    <dbReference type="NCBI Taxonomy" id="1763883"/>
    <lineage>
        <taxon>Bacteria</taxon>
        <taxon>Pseudomonadati</taxon>
        <taxon>Pseudomonadota</taxon>
        <taxon>Gammaproteobacteria</taxon>
        <taxon>Vibrionales</taxon>
        <taxon>Vibrionaceae</taxon>
        <taxon>Vibrio</taxon>
    </lineage>
</organism>
<dbReference type="Proteomes" id="UP000075349">
    <property type="component" value="Unassembled WGS sequence"/>
</dbReference>
<dbReference type="EMBL" id="LOMK01000001">
    <property type="protein sequence ID" value="KYN26607.1"/>
    <property type="molecule type" value="Genomic_DNA"/>
</dbReference>
<sequence>MNEQLNERCHVIIHSHAAAAAAGNLIPVSGLGIAADITAMTSMCMSLASVMGRNISEEVAKGLAIAALKSTILKQPIRVLTKEISKFVPFVGQLVAPAISVAILESAGWSMVNNLESAALPTH</sequence>
<accession>A0A151JLX1</accession>
<evidence type="ECO:0000313" key="1">
    <source>
        <dbReference type="EMBL" id="KYN26607.1"/>
    </source>
</evidence>